<dbReference type="EMBL" id="CAFBQB010000097">
    <property type="protein sequence ID" value="CAB5043004.1"/>
    <property type="molecule type" value="Genomic_DNA"/>
</dbReference>
<dbReference type="Gene3D" id="3.40.50.410">
    <property type="entry name" value="von Willebrand factor, type A domain"/>
    <property type="match status" value="1"/>
</dbReference>
<dbReference type="CDD" id="cd00198">
    <property type="entry name" value="vWFA"/>
    <property type="match status" value="1"/>
</dbReference>
<dbReference type="PANTHER" id="PTHR39338">
    <property type="entry name" value="BLL5662 PROTEIN-RELATED"/>
    <property type="match status" value="1"/>
</dbReference>
<proteinExistence type="predicted"/>
<dbReference type="PANTHER" id="PTHR39338:SF6">
    <property type="entry name" value="BLL5662 PROTEIN"/>
    <property type="match status" value="1"/>
</dbReference>
<dbReference type="Pfam" id="PF05762">
    <property type="entry name" value="VWA_CoxE"/>
    <property type="match status" value="1"/>
</dbReference>
<accession>A0A6J7SNJ0</accession>
<organism evidence="1">
    <name type="scientific">freshwater metagenome</name>
    <dbReference type="NCBI Taxonomy" id="449393"/>
    <lineage>
        <taxon>unclassified sequences</taxon>
        <taxon>metagenomes</taxon>
        <taxon>ecological metagenomes</taxon>
    </lineage>
</organism>
<name>A0A6J7SNJ0_9ZZZZ</name>
<dbReference type="InterPro" id="IPR036465">
    <property type="entry name" value="vWFA_dom_sf"/>
</dbReference>
<evidence type="ECO:0000313" key="1">
    <source>
        <dbReference type="EMBL" id="CAB5043004.1"/>
    </source>
</evidence>
<reference evidence="1" key="1">
    <citation type="submission" date="2020-05" db="EMBL/GenBank/DDBJ databases">
        <authorList>
            <person name="Chiriac C."/>
            <person name="Salcher M."/>
            <person name="Ghai R."/>
            <person name="Kavagutti S V."/>
        </authorList>
    </citation>
    <scope>NUCLEOTIDE SEQUENCE</scope>
</reference>
<dbReference type="AlphaFoldDB" id="A0A6J7SNJ0"/>
<gene>
    <name evidence="1" type="ORF">UFOPK4248_00752</name>
</gene>
<dbReference type="SUPFAM" id="SSF53300">
    <property type="entry name" value="vWA-like"/>
    <property type="match status" value="1"/>
</dbReference>
<protein>
    <submittedName>
        <fullName evidence="1">Unannotated protein</fullName>
    </submittedName>
</protein>
<sequence>MGHMASASDTWKNKAFAQCTPTELNTLRKLISTLRVSPPVRRTRRIRPKLRGSKLHMRKMVRETMRTFGDPNTLFFTQRKIKLRPIVFILDVSGSMADYSRNLLQFAYSARRANAKVEVFCFGSRLTRITNSLSKRSPDEAMEKAGNEVLDWDGGTRIGDSLKTYVNDWGRTRIGRGAIVIICSDGLDRGYPEVLAKAMDDLSRLSYRILWMNPHKGDAQNFEPNTLGMIVADPFIDEVFSGHNLKSLEEFSHRLVSLR</sequence>
<dbReference type="InterPro" id="IPR008912">
    <property type="entry name" value="Uncharacterised_CoxE"/>
</dbReference>